<dbReference type="RefSeq" id="XP_043041403.1">
    <property type="nucleotide sequence ID" value="XM_043182114.1"/>
</dbReference>
<dbReference type="EMBL" id="MU250530">
    <property type="protein sequence ID" value="KAG7447903.1"/>
    <property type="molecule type" value="Genomic_DNA"/>
</dbReference>
<dbReference type="GO" id="GO:0042393">
    <property type="term" value="F:histone binding"/>
    <property type="evidence" value="ECO:0007669"/>
    <property type="project" value="TreeGrafter"/>
</dbReference>
<dbReference type="GeneID" id="66104410"/>
<evidence type="ECO:0000256" key="3">
    <source>
        <dbReference type="ARBA" id="ARBA00023242"/>
    </source>
</evidence>
<dbReference type="PROSITE" id="PS50172">
    <property type="entry name" value="BRCT"/>
    <property type="match status" value="1"/>
</dbReference>
<feature type="domain" description="BRCT" evidence="5">
    <location>
        <begin position="221"/>
        <end position="339"/>
    </location>
</feature>
<reference evidence="6" key="1">
    <citation type="submission" date="2020-11" db="EMBL/GenBank/DDBJ databases">
        <title>Adaptations for nitrogen fixation in a non-lichenized fungal sporocarp promotes dispersal by wood-feeding termites.</title>
        <authorList>
            <consortium name="DOE Joint Genome Institute"/>
            <person name="Koch R.A."/>
            <person name="Yoon G."/>
            <person name="Arayal U."/>
            <person name="Lail K."/>
            <person name="Amirebrahimi M."/>
            <person name="Labutti K."/>
            <person name="Lipzen A."/>
            <person name="Riley R."/>
            <person name="Barry K."/>
            <person name="Henrissat B."/>
            <person name="Grigoriev I.V."/>
            <person name="Herr J.R."/>
            <person name="Aime M.C."/>
        </authorList>
    </citation>
    <scope>NUCLEOTIDE SEQUENCE</scope>
    <source>
        <strain evidence="6">MCA 3950</strain>
    </source>
</reference>
<dbReference type="InterPro" id="IPR047252">
    <property type="entry name" value="TP53BP1-like"/>
</dbReference>
<dbReference type="CDD" id="cd17745">
    <property type="entry name" value="BRCT_p53bp1_rpt1"/>
    <property type="match status" value="1"/>
</dbReference>
<dbReference type="SMART" id="SM00292">
    <property type="entry name" value="BRCT"/>
    <property type="match status" value="1"/>
</dbReference>
<dbReference type="SUPFAM" id="SSF52113">
    <property type="entry name" value="BRCT domain"/>
    <property type="match status" value="1"/>
</dbReference>
<dbReference type="InterPro" id="IPR036420">
    <property type="entry name" value="BRCT_dom_sf"/>
</dbReference>
<dbReference type="Proteomes" id="UP000812287">
    <property type="component" value="Unassembled WGS sequence"/>
</dbReference>
<dbReference type="GO" id="GO:0045944">
    <property type="term" value="P:positive regulation of transcription by RNA polymerase II"/>
    <property type="evidence" value="ECO:0007669"/>
    <property type="project" value="TreeGrafter"/>
</dbReference>
<dbReference type="AlphaFoldDB" id="A0A9P8ATY0"/>
<feature type="region of interest" description="Disordered" evidence="4">
    <location>
        <begin position="1"/>
        <end position="77"/>
    </location>
</feature>
<keyword evidence="7" id="KW-1185">Reference proteome</keyword>
<evidence type="ECO:0000313" key="6">
    <source>
        <dbReference type="EMBL" id="KAG7447903.1"/>
    </source>
</evidence>
<keyword evidence="2" id="KW-0227">DNA damage</keyword>
<proteinExistence type="predicted"/>
<dbReference type="InterPro" id="IPR047249">
    <property type="entry name" value="BRCT_p53bp1-like_rpt1"/>
</dbReference>
<sequence>MTASMEPHAMRNKGKGKSVELQSTSRIRNLRGLRKRDYSELSGDEMDVDETKPEVEPDDSALSGTLNRKRKRGDTDLSRAVSLSSRCGDLSKSKRSRSVISTVTHSGFNLGDRVFAVHDNLCYPATFEEEVGEDLWVRFDGENKSIRSKLVRSFAELRAGDCVSIVHDTIPDVLIGGNVRTIFEERECIEFVDDKEGEVREVAMTALRISPTVLKNSWNERTVGIFSGYGFVLSCSEDQSKRDSFSSRIKNAGGKVIPDWTNAIELDGTHITTNKWVIKDSDAKWRLSSVERVFLLADQHSEKPKYLFALALGVPCVRFRWIEESLEANEVLDWSSHLLEAGRYRFDGPLVSQMINLEWGTDHSVKMENIMANPVAMKLLERKRVICYSEDFFPPKQTRVRWSFHS</sequence>
<dbReference type="PANTHER" id="PTHR15321:SF3">
    <property type="entry name" value="TP53-BINDING PROTEIN 1"/>
    <property type="match status" value="1"/>
</dbReference>
<keyword evidence="3" id="KW-0539">Nucleus</keyword>
<evidence type="ECO:0000256" key="4">
    <source>
        <dbReference type="SAM" id="MobiDB-lite"/>
    </source>
</evidence>
<evidence type="ECO:0000259" key="5">
    <source>
        <dbReference type="PROSITE" id="PS50172"/>
    </source>
</evidence>
<dbReference type="Gene3D" id="3.40.50.10190">
    <property type="entry name" value="BRCT domain"/>
    <property type="match status" value="1"/>
</dbReference>
<dbReference type="PANTHER" id="PTHR15321">
    <property type="entry name" value="TUMOR SUPPRESSOR P53-BINDING PROTEIN 1"/>
    <property type="match status" value="1"/>
</dbReference>
<gene>
    <name evidence="6" type="ORF">BT62DRAFT_741516</name>
</gene>
<comment type="subcellular location">
    <subcellularLocation>
        <location evidence="1">Nucleus</location>
    </subcellularLocation>
</comment>
<evidence type="ECO:0000256" key="2">
    <source>
        <dbReference type="ARBA" id="ARBA00022763"/>
    </source>
</evidence>
<dbReference type="Pfam" id="PF00533">
    <property type="entry name" value="BRCT"/>
    <property type="match status" value="1"/>
</dbReference>
<dbReference type="InterPro" id="IPR001357">
    <property type="entry name" value="BRCT_dom"/>
</dbReference>
<dbReference type="GO" id="GO:0005634">
    <property type="term" value="C:nucleus"/>
    <property type="evidence" value="ECO:0007669"/>
    <property type="project" value="UniProtKB-SubCell"/>
</dbReference>
<dbReference type="OrthoDB" id="129353at2759"/>
<organism evidence="6 7">
    <name type="scientific">Guyanagaster necrorhizus</name>
    <dbReference type="NCBI Taxonomy" id="856835"/>
    <lineage>
        <taxon>Eukaryota</taxon>
        <taxon>Fungi</taxon>
        <taxon>Dikarya</taxon>
        <taxon>Basidiomycota</taxon>
        <taxon>Agaricomycotina</taxon>
        <taxon>Agaricomycetes</taxon>
        <taxon>Agaricomycetidae</taxon>
        <taxon>Agaricales</taxon>
        <taxon>Marasmiineae</taxon>
        <taxon>Physalacriaceae</taxon>
        <taxon>Guyanagaster</taxon>
    </lineage>
</organism>
<evidence type="ECO:0000256" key="1">
    <source>
        <dbReference type="ARBA" id="ARBA00004123"/>
    </source>
</evidence>
<dbReference type="GO" id="GO:0000077">
    <property type="term" value="P:DNA damage checkpoint signaling"/>
    <property type="evidence" value="ECO:0007669"/>
    <property type="project" value="TreeGrafter"/>
</dbReference>
<comment type="caution">
    <text evidence="6">The sequence shown here is derived from an EMBL/GenBank/DDBJ whole genome shotgun (WGS) entry which is preliminary data.</text>
</comment>
<evidence type="ECO:0000313" key="7">
    <source>
        <dbReference type="Proteomes" id="UP000812287"/>
    </source>
</evidence>
<protein>
    <recommendedName>
        <fullName evidence="5">BRCT domain-containing protein</fullName>
    </recommendedName>
</protein>
<accession>A0A9P8ATY0</accession>
<name>A0A9P8ATY0_9AGAR</name>